<dbReference type="Proteomes" id="UP000694620">
    <property type="component" value="Chromosome 6"/>
</dbReference>
<evidence type="ECO:0000313" key="3">
    <source>
        <dbReference type="Proteomes" id="UP000694620"/>
    </source>
</evidence>
<dbReference type="GeneTree" id="ENSGT00440000033985"/>
<dbReference type="PANTHER" id="PTHR47148:SF1">
    <property type="entry name" value="CYTOCHROME C OXIDASE ASSEMBLY FACTOR 1 HOMOLOG"/>
    <property type="match status" value="1"/>
</dbReference>
<protein>
    <submittedName>
        <fullName evidence="2">Cytochrome c oxidase assembly factor 1</fullName>
    </submittedName>
</protein>
<sequence>MRQKNAGNAWQPQYMQERKLKKMPASVQKLQQMAIYLGIVGGAASAVMYYLMQKNFAKSQYFQLAVEKLKVHEMAMDSLGAPPLKIHNIRLTDRHNHVDKERAKLKIPVSGARSAGYLYSFSTRDAILDRWHLEEALLQLKDGTSFVLFNEKEEIEADRAESGDHIFNN</sequence>
<reference evidence="2" key="1">
    <citation type="submission" date="2021-06" db="EMBL/GenBank/DDBJ databases">
        <authorList>
            <consortium name="Wellcome Sanger Institute Data Sharing"/>
        </authorList>
    </citation>
    <scope>NUCLEOTIDE SEQUENCE [LARGE SCALE GENOMIC DNA]</scope>
</reference>
<gene>
    <name evidence="2" type="primary">COA1</name>
    <name evidence="2" type="synonym">LOC114653635</name>
</gene>
<dbReference type="GO" id="GO:0032981">
    <property type="term" value="P:mitochondrial respiratory chain complex I assembly"/>
    <property type="evidence" value="ECO:0007669"/>
    <property type="project" value="TreeGrafter"/>
</dbReference>
<dbReference type="Ensembl" id="ENSECRT00000006073.1">
    <property type="protein sequence ID" value="ENSECRP00000005974.1"/>
    <property type="gene ID" value="ENSECRG00000003993.1"/>
</dbReference>
<name>A0A8C4RRX4_ERPCA</name>
<keyword evidence="1" id="KW-1133">Transmembrane helix</keyword>
<dbReference type="GO" id="GO:0005743">
    <property type="term" value="C:mitochondrial inner membrane"/>
    <property type="evidence" value="ECO:0007669"/>
    <property type="project" value="TreeGrafter"/>
</dbReference>
<keyword evidence="1" id="KW-0472">Membrane</keyword>
<keyword evidence="1" id="KW-0812">Transmembrane</keyword>
<reference evidence="2" key="2">
    <citation type="submission" date="2025-08" db="UniProtKB">
        <authorList>
            <consortium name="Ensembl"/>
        </authorList>
    </citation>
    <scope>IDENTIFICATION</scope>
</reference>
<keyword evidence="3" id="KW-1185">Reference proteome</keyword>
<accession>A0A8C4RRX4</accession>
<dbReference type="OrthoDB" id="10037790at2759"/>
<evidence type="ECO:0000256" key="1">
    <source>
        <dbReference type="SAM" id="Phobius"/>
    </source>
</evidence>
<dbReference type="PANTHER" id="PTHR47148">
    <property type="entry name" value="CYTOCHROME C OXIDASE ASSEMBLY FACTOR 1 HOMOLOG"/>
    <property type="match status" value="1"/>
</dbReference>
<organism evidence="2 3">
    <name type="scientific">Erpetoichthys calabaricus</name>
    <name type="common">Rope fish</name>
    <name type="synonym">Calamoichthys calabaricus</name>
    <dbReference type="NCBI Taxonomy" id="27687"/>
    <lineage>
        <taxon>Eukaryota</taxon>
        <taxon>Metazoa</taxon>
        <taxon>Chordata</taxon>
        <taxon>Craniata</taxon>
        <taxon>Vertebrata</taxon>
        <taxon>Euteleostomi</taxon>
        <taxon>Actinopterygii</taxon>
        <taxon>Polypteriformes</taxon>
        <taxon>Polypteridae</taxon>
        <taxon>Erpetoichthys</taxon>
    </lineage>
</organism>
<evidence type="ECO:0000313" key="2">
    <source>
        <dbReference type="Ensembl" id="ENSECRP00000005974.1"/>
    </source>
</evidence>
<reference evidence="2" key="3">
    <citation type="submission" date="2025-09" db="UniProtKB">
        <authorList>
            <consortium name="Ensembl"/>
        </authorList>
    </citation>
    <scope>IDENTIFICATION</scope>
</reference>
<proteinExistence type="predicted"/>
<dbReference type="GO" id="GO:0033617">
    <property type="term" value="P:mitochondrial respiratory chain complex IV assembly"/>
    <property type="evidence" value="ECO:0007669"/>
    <property type="project" value="TreeGrafter"/>
</dbReference>
<dbReference type="InterPro" id="IPR014807">
    <property type="entry name" value="Coa1"/>
</dbReference>
<feature type="transmembrane region" description="Helical" evidence="1">
    <location>
        <begin position="33"/>
        <end position="52"/>
    </location>
</feature>
<dbReference type="Pfam" id="PF08695">
    <property type="entry name" value="Coa1"/>
    <property type="match status" value="1"/>
</dbReference>
<dbReference type="AlphaFoldDB" id="A0A8C4RRX4"/>